<evidence type="ECO:0000256" key="1">
    <source>
        <dbReference type="SAM" id="SignalP"/>
    </source>
</evidence>
<evidence type="ECO:0008006" key="4">
    <source>
        <dbReference type="Google" id="ProtNLM"/>
    </source>
</evidence>
<name>A0AA51NBN6_9BACT</name>
<dbReference type="EMBL" id="CP129971">
    <property type="protein sequence ID" value="WMN10675.1"/>
    <property type="molecule type" value="Genomic_DNA"/>
</dbReference>
<evidence type="ECO:0000313" key="2">
    <source>
        <dbReference type="EMBL" id="WMN10675.1"/>
    </source>
</evidence>
<evidence type="ECO:0000313" key="3">
    <source>
        <dbReference type="Proteomes" id="UP001230496"/>
    </source>
</evidence>
<dbReference type="KEGG" id="msaa:QYS49_35635"/>
<dbReference type="Proteomes" id="UP001230496">
    <property type="component" value="Chromosome"/>
</dbReference>
<feature type="signal peptide" evidence="1">
    <location>
        <begin position="1"/>
        <end position="22"/>
    </location>
</feature>
<reference evidence="2 3" key="1">
    <citation type="submission" date="2023-08" db="EMBL/GenBank/DDBJ databases">
        <title>Comparative genomics and taxonomic characterization of three novel marine species of genus Marivirga.</title>
        <authorList>
            <person name="Muhammad N."/>
            <person name="Kim S.-G."/>
        </authorList>
    </citation>
    <scope>NUCLEOTIDE SEQUENCE [LARGE SCALE GENOMIC DNA]</scope>
    <source>
        <strain evidence="2 3">BDSF4-3</strain>
    </source>
</reference>
<dbReference type="PROSITE" id="PS51257">
    <property type="entry name" value="PROKAR_LIPOPROTEIN"/>
    <property type="match status" value="1"/>
</dbReference>
<keyword evidence="3" id="KW-1185">Reference proteome</keyword>
<gene>
    <name evidence="2" type="ORF">QYS49_35635</name>
</gene>
<protein>
    <recommendedName>
        <fullName evidence="4">Lipocalin-like domain-containing protein</fullName>
    </recommendedName>
</protein>
<proteinExistence type="predicted"/>
<dbReference type="AlphaFoldDB" id="A0AA51NBN6"/>
<organism evidence="2 3">
    <name type="scientific">Marivirga salinarum</name>
    <dbReference type="NCBI Taxonomy" id="3059078"/>
    <lineage>
        <taxon>Bacteria</taxon>
        <taxon>Pseudomonadati</taxon>
        <taxon>Bacteroidota</taxon>
        <taxon>Cytophagia</taxon>
        <taxon>Cytophagales</taxon>
        <taxon>Marivirgaceae</taxon>
        <taxon>Marivirga</taxon>
    </lineage>
</organism>
<feature type="chain" id="PRO_5041343591" description="Lipocalin-like domain-containing protein" evidence="1">
    <location>
        <begin position="23"/>
        <end position="139"/>
    </location>
</feature>
<sequence>MKTFRYITLISLIALTSMIGCKNEVTITPTEQAQQDLVESLQGTWTAQEVRKENTVISDFNDFSLIITDKSYSTENGSPVWPSSGTFDFENIETENEFVRQDGRLFTASINNSNLTITIVYQEETARGEYGTYEFLMSQ</sequence>
<accession>A0AA51NBN6</accession>
<dbReference type="RefSeq" id="WP_308347053.1">
    <property type="nucleotide sequence ID" value="NZ_CP129971.1"/>
</dbReference>
<keyword evidence="1" id="KW-0732">Signal</keyword>